<keyword evidence="2" id="KW-1185">Reference proteome</keyword>
<dbReference type="EMBL" id="ML210031">
    <property type="protein sequence ID" value="TFK57809.1"/>
    <property type="molecule type" value="Genomic_DNA"/>
</dbReference>
<accession>A0ACD2ZWQ7</accession>
<evidence type="ECO:0000313" key="2">
    <source>
        <dbReference type="Proteomes" id="UP000308600"/>
    </source>
</evidence>
<sequence>LGSWNLTIAPPSKRRRGRATKKPSTSKAQRGHATKKSSTSNATPSSATAAATSGTSSPIPHASTTATVGRRSSARFGDNYTHGVINMRKST</sequence>
<dbReference type="Proteomes" id="UP000308600">
    <property type="component" value="Unassembled WGS sequence"/>
</dbReference>
<reference evidence="1 2" key="1">
    <citation type="journal article" date="2019" name="Nat. Ecol. Evol.">
        <title>Megaphylogeny resolves global patterns of mushroom evolution.</title>
        <authorList>
            <person name="Varga T."/>
            <person name="Krizsan K."/>
            <person name="Foldi C."/>
            <person name="Dima B."/>
            <person name="Sanchez-Garcia M."/>
            <person name="Sanchez-Ramirez S."/>
            <person name="Szollosi G.J."/>
            <person name="Szarkandi J.G."/>
            <person name="Papp V."/>
            <person name="Albert L."/>
            <person name="Andreopoulos W."/>
            <person name="Angelini C."/>
            <person name="Antonin V."/>
            <person name="Barry K.W."/>
            <person name="Bougher N.L."/>
            <person name="Buchanan P."/>
            <person name="Buyck B."/>
            <person name="Bense V."/>
            <person name="Catcheside P."/>
            <person name="Chovatia M."/>
            <person name="Cooper J."/>
            <person name="Damon W."/>
            <person name="Desjardin D."/>
            <person name="Finy P."/>
            <person name="Geml J."/>
            <person name="Haridas S."/>
            <person name="Hughes K."/>
            <person name="Justo A."/>
            <person name="Karasinski D."/>
            <person name="Kautmanova I."/>
            <person name="Kiss B."/>
            <person name="Kocsube S."/>
            <person name="Kotiranta H."/>
            <person name="LaButti K.M."/>
            <person name="Lechner B.E."/>
            <person name="Liimatainen K."/>
            <person name="Lipzen A."/>
            <person name="Lukacs Z."/>
            <person name="Mihaltcheva S."/>
            <person name="Morgado L.N."/>
            <person name="Niskanen T."/>
            <person name="Noordeloos M.E."/>
            <person name="Ohm R.A."/>
            <person name="Ortiz-Santana B."/>
            <person name="Ovrebo C."/>
            <person name="Racz N."/>
            <person name="Riley R."/>
            <person name="Savchenko A."/>
            <person name="Shiryaev A."/>
            <person name="Soop K."/>
            <person name="Spirin V."/>
            <person name="Szebenyi C."/>
            <person name="Tomsovsky M."/>
            <person name="Tulloss R.E."/>
            <person name="Uehling J."/>
            <person name="Grigoriev I.V."/>
            <person name="Vagvolgyi C."/>
            <person name="Papp T."/>
            <person name="Martin F.M."/>
            <person name="Miettinen O."/>
            <person name="Hibbett D.S."/>
            <person name="Nagy L.G."/>
        </authorList>
    </citation>
    <scope>NUCLEOTIDE SEQUENCE [LARGE SCALE GENOMIC DNA]</scope>
    <source>
        <strain evidence="1 2">NL-1719</strain>
    </source>
</reference>
<evidence type="ECO:0000313" key="1">
    <source>
        <dbReference type="EMBL" id="TFK57809.1"/>
    </source>
</evidence>
<name>A0ACD2ZWQ7_9AGAR</name>
<organism evidence="1 2">
    <name type="scientific">Pluteus cervinus</name>
    <dbReference type="NCBI Taxonomy" id="181527"/>
    <lineage>
        <taxon>Eukaryota</taxon>
        <taxon>Fungi</taxon>
        <taxon>Dikarya</taxon>
        <taxon>Basidiomycota</taxon>
        <taxon>Agaricomycotina</taxon>
        <taxon>Agaricomycetes</taxon>
        <taxon>Agaricomycetidae</taxon>
        <taxon>Agaricales</taxon>
        <taxon>Pluteineae</taxon>
        <taxon>Pluteaceae</taxon>
        <taxon>Pluteus</taxon>
    </lineage>
</organism>
<feature type="non-terminal residue" evidence="1">
    <location>
        <position position="1"/>
    </location>
</feature>
<gene>
    <name evidence="1" type="ORF">BDN72DRAFT_907473</name>
</gene>
<proteinExistence type="predicted"/>
<protein>
    <submittedName>
        <fullName evidence="1">Uncharacterized protein</fullName>
    </submittedName>
</protein>